<protein>
    <submittedName>
        <fullName evidence="3">Putative nucleic acid-binding protein, contains PIN domain</fullName>
    </submittedName>
</protein>
<dbReference type="Pfam" id="PF01850">
    <property type="entry name" value="PIN"/>
    <property type="match status" value="1"/>
</dbReference>
<dbReference type="RefSeq" id="WP_052882291.1">
    <property type="nucleotide sequence ID" value="NZ_CP010904.1"/>
</dbReference>
<evidence type="ECO:0000259" key="2">
    <source>
        <dbReference type="Pfam" id="PF01850"/>
    </source>
</evidence>
<dbReference type="SUPFAM" id="SSF88723">
    <property type="entry name" value="PIN domain-like"/>
    <property type="match status" value="1"/>
</dbReference>
<dbReference type="CDD" id="cd09873">
    <property type="entry name" value="PIN_Pae0151-like"/>
    <property type="match status" value="1"/>
</dbReference>
<dbReference type="OrthoDB" id="1524147at2"/>
<evidence type="ECO:0000256" key="1">
    <source>
        <dbReference type="ARBA" id="ARBA00022842"/>
    </source>
</evidence>
<dbReference type="InterPro" id="IPR051619">
    <property type="entry name" value="TypeII_TA_RNase_PINc/VapC"/>
</dbReference>
<dbReference type="PANTHER" id="PTHR35901">
    <property type="entry name" value="RIBONUCLEASE VAPC3"/>
    <property type="match status" value="1"/>
</dbReference>
<dbReference type="InterPro" id="IPR002716">
    <property type="entry name" value="PIN_dom"/>
</dbReference>
<dbReference type="STRING" id="1307763.L21SP4_01784"/>
<evidence type="ECO:0000313" key="3">
    <source>
        <dbReference type="EMBL" id="AKJ65021.1"/>
    </source>
</evidence>
<dbReference type="InterPro" id="IPR029060">
    <property type="entry name" value="PIN-like_dom_sf"/>
</dbReference>
<accession>A0A0G3EEX2</accession>
<keyword evidence="1" id="KW-0460">Magnesium</keyword>
<feature type="domain" description="PIN" evidence="2">
    <location>
        <begin position="3"/>
        <end position="117"/>
    </location>
</feature>
<dbReference type="KEGG" id="vbl:L21SP4_01784"/>
<name>A0A0G3EEX2_9BACT</name>
<reference evidence="3 4" key="2">
    <citation type="journal article" date="2016" name="ISME J.">
        <title>Characterization of the first cultured representative of Verrucomicrobia subdivision 5 indicates the proposal of a novel phylum.</title>
        <authorList>
            <person name="Spring S."/>
            <person name="Bunk B."/>
            <person name="Sproer C."/>
            <person name="Schumann P."/>
            <person name="Rohde M."/>
            <person name="Tindall B.J."/>
            <person name="Klenk H.P."/>
        </authorList>
    </citation>
    <scope>NUCLEOTIDE SEQUENCE [LARGE SCALE GENOMIC DNA]</scope>
    <source>
        <strain evidence="3 4">L21-Fru-AB</strain>
    </source>
</reference>
<organism evidence="3 4">
    <name type="scientific">Kiritimatiella glycovorans</name>
    <dbReference type="NCBI Taxonomy" id="1307763"/>
    <lineage>
        <taxon>Bacteria</taxon>
        <taxon>Pseudomonadati</taxon>
        <taxon>Kiritimatiellota</taxon>
        <taxon>Kiritimatiellia</taxon>
        <taxon>Kiritimatiellales</taxon>
        <taxon>Kiritimatiellaceae</taxon>
        <taxon>Kiritimatiella</taxon>
    </lineage>
</organism>
<reference evidence="4" key="1">
    <citation type="submission" date="2015-02" db="EMBL/GenBank/DDBJ databases">
        <title>Description and complete genome sequence of the first cultured representative of the subdivision 5 of the Verrucomicrobia phylum.</title>
        <authorList>
            <person name="Spring S."/>
            <person name="Bunk B."/>
            <person name="Sproer C."/>
            <person name="Klenk H.-P."/>
        </authorList>
    </citation>
    <scope>NUCLEOTIDE SEQUENCE [LARGE SCALE GENOMIC DNA]</scope>
    <source>
        <strain evidence="4">L21-Fru-AB</strain>
    </source>
</reference>
<sequence length="136" mass="15482">MRIVLDTSVAIAWYLNEPFSFEARRWQTRCAEGRDRVMVPTLHYQEFANVLRTYTKRGELDPELAEDIYGLHCEAPLEVTDPPRAGLLKTAYDYDATAYDAAYILLALTVDARLLTAERTTTPWVVKLGERVTIVG</sequence>
<dbReference type="InterPro" id="IPR044153">
    <property type="entry name" value="PIN_Pae0151-like"/>
</dbReference>
<gene>
    <name evidence="3" type="ORF">L21SP4_01784</name>
</gene>
<proteinExistence type="predicted"/>
<dbReference type="EMBL" id="CP010904">
    <property type="protein sequence ID" value="AKJ65021.1"/>
    <property type="molecule type" value="Genomic_DNA"/>
</dbReference>
<dbReference type="Gene3D" id="3.40.50.1010">
    <property type="entry name" value="5'-nuclease"/>
    <property type="match status" value="1"/>
</dbReference>
<evidence type="ECO:0000313" key="4">
    <source>
        <dbReference type="Proteomes" id="UP000035268"/>
    </source>
</evidence>
<dbReference type="AlphaFoldDB" id="A0A0G3EEX2"/>
<keyword evidence="4" id="KW-1185">Reference proteome</keyword>
<dbReference type="PANTHER" id="PTHR35901:SF1">
    <property type="entry name" value="EXONUCLEASE VAPC9"/>
    <property type="match status" value="1"/>
</dbReference>
<dbReference type="Proteomes" id="UP000035268">
    <property type="component" value="Chromosome"/>
</dbReference>